<comment type="caution">
    <text evidence="1">The sequence shown here is derived from an EMBL/GenBank/DDBJ whole genome shotgun (WGS) entry which is preliminary data.</text>
</comment>
<dbReference type="Proteomes" id="UP000188268">
    <property type="component" value="Unassembled WGS sequence"/>
</dbReference>
<organism evidence="1 2">
    <name type="scientific">Corchorus capsularis</name>
    <name type="common">Jute</name>
    <dbReference type="NCBI Taxonomy" id="210143"/>
    <lineage>
        <taxon>Eukaryota</taxon>
        <taxon>Viridiplantae</taxon>
        <taxon>Streptophyta</taxon>
        <taxon>Embryophyta</taxon>
        <taxon>Tracheophyta</taxon>
        <taxon>Spermatophyta</taxon>
        <taxon>Magnoliopsida</taxon>
        <taxon>eudicotyledons</taxon>
        <taxon>Gunneridae</taxon>
        <taxon>Pentapetalae</taxon>
        <taxon>rosids</taxon>
        <taxon>malvids</taxon>
        <taxon>Malvales</taxon>
        <taxon>Malvaceae</taxon>
        <taxon>Grewioideae</taxon>
        <taxon>Apeibeae</taxon>
        <taxon>Corchorus</taxon>
    </lineage>
</organism>
<keyword evidence="2" id="KW-1185">Reference proteome</keyword>
<gene>
    <name evidence="1" type="ORF">CCACVL1_03830</name>
</gene>
<evidence type="ECO:0000313" key="1">
    <source>
        <dbReference type="EMBL" id="OMO99373.1"/>
    </source>
</evidence>
<name>A0A1R3JWZ3_COCAP</name>
<proteinExistence type="predicted"/>
<accession>A0A1R3JWZ3</accession>
<reference evidence="1 2" key="1">
    <citation type="submission" date="2013-09" db="EMBL/GenBank/DDBJ databases">
        <title>Corchorus capsularis genome sequencing.</title>
        <authorList>
            <person name="Alam M."/>
            <person name="Haque M.S."/>
            <person name="Islam M.S."/>
            <person name="Emdad E.M."/>
            <person name="Islam M.M."/>
            <person name="Ahmed B."/>
            <person name="Halim A."/>
            <person name="Hossen Q.M.M."/>
            <person name="Hossain M.Z."/>
            <person name="Ahmed R."/>
            <person name="Khan M.M."/>
            <person name="Islam R."/>
            <person name="Rashid M.M."/>
            <person name="Khan S.A."/>
            <person name="Rahman M.S."/>
            <person name="Alam M."/>
        </authorList>
    </citation>
    <scope>NUCLEOTIDE SEQUENCE [LARGE SCALE GENOMIC DNA]</scope>
    <source>
        <strain evidence="2">cv. CVL-1</strain>
        <tissue evidence="1">Whole seedling</tissue>
    </source>
</reference>
<sequence length="19" mass="2043">MASRSLDGSTHLIKSPVPF</sequence>
<protein>
    <submittedName>
        <fullName evidence="1">Uncharacterized protein</fullName>
    </submittedName>
</protein>
<dbReference type="EMBL" id="AWWV01006885">
    <property type="protein sequence ID" value="OMO99373.1"/>
    <property type="molecule type" value="Genomic_DNA"/>
</dbReference>
<dbReference type="AlphaFoldDB" id="A0A1R3JWZ3"/>
<evidence type="ECO:0000313" key="2">
    <source>
        <dbReference type="Proteomes" id="UP000188268"/>
    </source>
</evidence>